<dbReference type="EMBL" id="CP023325">
    <property type="protein sequence ID" value="ATY63793.1"/>
    <property type="molecule type" value="Genomic_DNA"/>
</dbReference>
<evidence type="ECO:0000256" key="4">
    <source>
        <dbReference type="ARBA" id="ARBA00023136"/>
    </source>
</evidence>
<feature type="transmembrane region" description="Helical" evidence="6">
    <location>
        <begin position="410"/>
        <end position="432"/>
    </location>
</feature>
<feature type="transmembrane region" description="Helical" evidence="6">
    <location>
        <begin position="304"/>
        <end position="326"/>
    </location>
</feature>
<dbReference type="SUPFAM" id="SSF103473">
    <property type="entry name" value="MFS general substrate transporter"/>
    <property type="match status" value="1"/>
</dbReference>
<dbReference type="InterPro" id="IPR011701">
    <property type="entry name" value="MFS"/>
</dbReference>
<keyword evidence="2 6" id="KW-0812">Transmembrane</keyword>
<dbReference type="PROSITE" id="PS50850">
    <property type="entry name" value="MFS"/>
    <property type="match status" value="1"/>
</dbReference>
<dbReference type="OrthoDB" id="419537at2759"/>
<dbReference type="AlphaFoldDB" id="A0A2H4SKZ4"/>
<feature type="transmembrane region" description="Helical" evidence="6">
    <location>
        <begin position="439"/>
        <end position="458"/>
    </location>
</feature>
<feature type="region of interest" description="Disordered" evidence="5">
    <location>
        <begin position="32"/>
        <end position="70"/>
    </location>
</feature>
<feature type="transmembrane region" description="Helical" evidence="6">
    <location>
        <begin position="576"/>
        <end position="595"/>
    </location>
</feature>
<reference evidence="8 9" key="1">
    <citation type="journal article" date="2017" name="BMC Genomics">
        <title>Chromosome level assembly and secondary metabolite potential of the parasitic fungus Cordyceps militaris.</title>
        <authorList>
            <person name="Kramer G.J."/>
            <person name="Nodwell J.R."/>
        </authorList>
    </citation>
    <scope>NUCLEOTIDE SEQUENCE [LARGE SCALE GENOMIC DNA]</scope>
    <source>
        <strain evidence="8 9">ATCC 34164</strain>
    </source>
</reference>
<protein>
    <submittedName>
        <fullName evidence="8">Major facilitator superfamily</fullName>
    </submittedName>
</protein>
<feature type="transmembrane region" description="Helical" evidence="6">
    <location>
        <begin position="200"/>
        <end position="221"/>
    </location>
</feature>
<dbReference type="Pfam" id="PF07690">
    <property type="entry name" value="MFS_1"/>
    <property type="match status" value="1"/>
</dbReference>
<evidence type="ECO:0000256" key="1">
    <source>
        <dbReference type="ARBA" id="ARBA00004141"/>
    </source>
</evidence>
<proteinExistence type="predicted"/>
<evidence type="ECO:0000256" key="3">
    <source>
        <dbReference type="ARBA" id="ARBA00022989"/>
    </source>
</evidence>
<dbReference type="InterPro" id="IPR020846">
    <property type="entry name" value="MFS_dom"/>
</dbReference>
<name>A0A2H4SKZ4_CORMI</name>
<feature type="transmembrane region" description="Helical" evidence="6">
    <location>
        <begin position="233"/>
        <end position="255"/>
    </location>
</feature>
<feature type="transmembrane region" description="Helical" evidence="6">
    <location>
        <begin position="261"/>
        <end position="283"/>
    </location>
</feature>
<gene>
    <name evidence="8" type="ORF">A9K55_004375</name>
</gene>
<dbReference type="GO" id="GO:0000329">
    <property type="term" value="C:fungal-type vacuole membrane"/>
    <property type="evidence" value="ECO:0007669"/>
    <property type="project" value="TreeGrafter"/>
</dbReference>
<dbReference type="Proteomes" id="UP000323067">
    <property type="component" value="Chromosome v"/>
</dbReference>
<dbReference type="VEuPathDB" id="FungiDB:A9K55_004375"/>
<dbReference type="InterPro" id="IPR036259">
    <property type="entry name" value="MFS_trans_sf"/>
</dbReference>
<evidence type="ECO:0000256" key="5">
    <source>
        <dbReference type="SAM" id="MobiDB-lite"/>
    </source>
</evidence>
<dbReference type="PANTHER" id="PTHR23501:SF67">
    <property type="entry name" value="MFS MULTIDRUG EFFLUX TRANSPORTER (EUROFUNG)"/>
    <property type="match status" value="1"/>
</dbReference>
<sequence>MTARDHSSSARPLDAFARSVPSTMPFLEAAPEPILLPGDGTKPTALVDDDGPGRHSSDKNDEEQACGETSPLLQALNNTTATLRTVRSDQDGDAPPLFLDGVSPTRFWLIFAQILGSLFIGCFDSTVMASSHPVITSHFGAAHAAAWLSTTFLLASTACQPLLGRLSDSLGRKPLFVGGVGALALGTAWCAAAPTLGSLVAARALCGVGAGGAIALGSIMTSDLVPIERRGSFQALINATWGTGSAIGAAAGGWLAETVGWRWEFGIQVPLLVVIFVASWVAIPRDIGIRGKPAKTVVQALREFDLVGSGLLTAATAAFILGVNLGGTILPWSHPIVAASLAIFAMTFPTFLWVESRSARPIMPLHLITKTPHANLILGNFIASLLTNAVLFNMPLYFQAVLLTSATTSGLRLVLPTIASSVAGVSTGFLITRTRRLKWPLLLGAGLSVVGNLALLLLRRRLAPPLYVLALVPSSLGTGFQFPGTFMAVLAASPQPEQAVVTSTLLLWRSLGGVLGVAASSLVVQTALRHYLGLLVHGARRREVIASVQRSVGVVAQLHEPYREQVIQSYEATLRLTFFFTSVMAVISFFLIVPVKLKRLPAPK</sequence>
<evidence type="ECO:0000313" key="8">
    <source>
        <dbReference type="EMBL" id="ATY63793.1"/>
    </source>
</evidence>
<evidence type="ECO:0000256" key="6">
    <source>
        <dbReference type="SAM" id="Phobius"/>
    </source>
</evidence>
<keyword evidence="3 6" id="KW-1133">Transmembrane helix</keyword>
<dbReference type="VEuPathDB" id="FungiDB:CCM_04279"/>
<evidence type="ECO:0000313" key="9">
    <source>
        <dbReference type="Proteomes" id="UP000323067"/>
    </source>
</evidence>
<dbReference type="GO" id="GO:0015174">
    <property type="term" value="F:basic amino acid transmembrane transporter activity"/>
    <property type="evidence" value="ECO:0007669"/>
    <property type="project" value="TreeGrafter"/>
</dbReference>
<feature type="transmembrane region" description="Helical" evidence="6">
    <location>
        <begin position="470"/>
        <end position="493"/>
    </location>
</feature>
<evidence type="ECO:0000259" key="7">
    <source>
        <dbReference type="PROSITE" id="PS50850"/>
    </source>
</evidence>
<dbReference type="Gene3D" id="1.20.1250.20">
    <property type="entry name" value="MFS general substrate transporter like domains"/>
    <property type="match status" value="1"/>
</dbReference>
<dbReference type="PANTHER" id="PTHR23501">
    <property type="entry name" value="MAJOR FACILITATOR SUPERFAMILY"/>
    <property type="match status" value="1"/>
</dbReference>
<feature type="transmembrane region" description="Helical" evidence="6">
    <location>
        <begin position="141"/>
        <end position="163"/>
    </location>
</feature>
<feature type="transmembrane region" description="Helical" evidence="6">
    <location>
        <begin position="375"/>
        <end position="398"/>
    </location>
</feature>
<feature type="transmembrane region" description="Helical" evidence="6">
    <location>
        <begin position="505"/>
        <end position="528"/>
    </location>
</feature>
<dbReference type="InterPro" id="IPR005829">
    <property type="entry name" value="Sugar_transporter_CS"/>
</dbReference>
<dbReference type="PROSITE" id="PS00216">
    <property type="entry name" value="SUGAR_TRANSPORT_1"/>
    <property type="match status" value="1"/>
</dbReference>
<keyword evidence="4 6" id="KW-0472">Membrane</keyword>
<feature type="domain" description="Major facilitator superfamily (MFS) profile" evidence="7">
    <location>
        <begin position="110"/>
        <end position="600"/>
    </location>
</feature>
<comment type="subcellular location">
    <subcellularLocation>
        <location evidence="1">Membrane</location>
        <topology evidence="1">Multi-pass membrane protein</topology>
    </subcellularLocation>
</comment>
<evidence type="ECO:0000256" key="2">
    <source>
        <dbReference type="ARBA" id="ARBA00022692"/>
    </source>
</evidence>
<feature type="transmembrane region" description="Helical" evidence="6">
    <location>
        <begin position="175"/>
        <end position="194"/>
    </location>
</feature>
<organism evidence="8 9">
    <name type="scientific">Cordyceps militaris</name>
    <name type="common">Caterpillar fungus</name>
    <name type="synonym">Clavaria militaris</name>
    <dbReference type="NCBI Taxonomy" id="73501"/>
    <lineage>
        <taxon>Eukaryota</taxon>
        <taxon>Fungi</taxon>
        <taxon>Dikarya</taxon>
        <taxon>Ascomycota</taxon>
        <taxon>Pezizomycotina</taxon>
        <taxon>Sordariomycetes</taxon>
        <taxon>Hypocreomycetidae</taxon>
        <taxon>Hypocreales</taxon>
        <taxon>Cordycipitaceae</taxon>
        <taxon>Cordyceps</taxon>
    </lineage>
</organism>
<feature type="transmembrane region" description="Helical" evidence="6">
    <location>
        <begin position="332"/>
        <end position="354"/>
    </location>
</feature>
<dbReference type="Gene3D" id="1.20.1720.10">
    <property type="entry name" value="Multidrug resistance protein D"/>
    <property type="match status" value="1"/>
</dbReference>
<feature type="transmembrane region" description="Helical" evidence="6">
    <location>
        <begin position="107"/>
        <end position="129"/>
    </location>
</feature>
<accession>A0A2H4SKZ4</accession>